<name>A0A6P7TH68_9MOLL</name>
<dbReference type="AlphaFoldDB" id="A0A6P7TH68"/>
<dbReference type="RefSeq" id="XP_029650703.1">
    <property type="nucleotide sequence ID" value="XM_029794843.1"/>
</dbReference>
<proteinExistence type="predicted"/>
<gene>
    <name evidence="3" type="primary">LOC115224045</name>
</gene>
<organism evidence="2 3">
    <name type="scientific">Octopus sinensis</name>
    <name type="common">East Asian common octopus</name>
    <dbReference type="NCBI Taxonomy" id="2607531"/>
    <lineage>
        <taxon>Eukaryota</taxon>
        <taxon>Metazoa</taxon>
        <taxon>Spiralia</taxon>
        <taxon>Lophotrochozoa</taxon>
        <taxon>Mollusca</taxon>
        <taxon>Cephalopoda</taxon>
        <taxon>Coleoidea</taxon>
        <taxon>Octopodiformes</taxon>
        <taxon>Octopoda</taxon>
        <taxon>Incirrata</taxon>
        <taxon>Octopodidae</taxon>
        <taxon>Octopus</taxon>
    </lineage>
</organism>
<reference evidence="3" key="1">
    <citation type="submission" date="2025-08" db="UniProtKB">
        <authorList>
            <consortium name="RefSeq"/>
        </authorList>
    </citation>
    <scope>IDENTIFICATION</scope>
</reference>
<dbReference type="Proteomes" id="UP000515154">
    <property type="component" value="Linkage group LG24"/>
</dbReference>
<feature type="region of interest" description="Disordered" evidence="1">
    <location>
        <begin position="254"/>
        <end position="311"/>
    </location>
</feature>
<evidence type="ECO:0000313" key="3">
    <source>
        <dbReference type="RefSeq" id="XP_029650703.1"/>
    </source>
</evidence>
<feature type="compositionally biased region" description="Polar residues" evidence="1">
    <location>
        <begin position="273"/>
        <end position="287"/>
    </location>
</feature>
<evidence type="ECO:0000256" key="1">
    <source>
        <dbReference type="SAM" id="MobiDB-lite"/>
    </source>
</evidence>
<accession>A0A6P7TH68</accession>
<evidence type="ECO:0000313" key="2">
    <source>
        <dbReference type="Proteomes" id="UP000515154"/>
    </source>
</evidence>
<protein>
    <submittedName>
        <fullName evidence="3">Myb-like protein I</fullName>
    </submittedName>
</protein>
<sequence length="351" mass="39264">MGMSIVFDNELTKANFLDVTLNLHSDSYCPYHKPSTNLKYVSVFSNHAKTITDNLVKNISQRLTNLSANVDIFRQKAEFYNAALSKAGYREKVVYIDPALPMTAFCHQDRAGYNNINNLSSDGSLRNVETSTSRINIDNINNLRPRGGHSKPKPFIQPRNTHLNVRVDSPTQYKNRNKYIWFVIPFGKQIRSNLPLQFCQAIASNFPRNSRYYATVNSHKVRIAFSNTKNLSQIISSHNNKLLNKTLSPTFGDAAPSNARITRSNNNNNNDNRTGTEISNLHTSHGVNRNKDKSNGGGINVSNGNRDESTDRVINVGSPNNNFSTILTTVVSRTLAITAFSVAESIQVIFH</sequence>
<keyword evidence="2" id="KW-1185">Reference proteome</keyword>
<dbReference type="KEGG" id="osn:115224045"/>